<dbReference type="InterPro" id="IPR025724">
    <property type="entry name" value="GAG-pre-integrase_dom"/>
</dbReference>
<feature type="domain" description="Retrovirus-related Pol polyprotein from transposon TNT 1-94-like beta-barrel" evidence="5">
    <location>
        <begin position="301"/>
        <end position="379"/>
    </location>
</feature>
<feature type="repeat" description="PPR" evidence="2">
    <location>
        <begin position="627"/>
        <end position="661"/>
    </location>
</feature>
<dbReference type="PROSITE" id="PS51375">
    <property type="entry name" value="PPR"/>
    <property type="match status" value="3"/>
</dbReference>
<feature type="region of interest" description="Disordered" evidence="3">
    <location>
        <begin position="523"/>
        <end position="542"/>
    </location>
</feature>
<dbReference type="Gene3D" id="1.25.40.10">
    <property type="entry name" value="Tetratricopeptide repeat domain"/>
    <property type="match status" value="3"/>
</dbReference>
<proteinExistence type="predicted"/>
<dbReference type="InterPro" id="IPR002885">
    <property type="entry name" value="PPR_rpt"/>
</dbReference>
<dbReference type="InterPro" id="IPR011990">
    <property type="entry name" value="TPR-like_helical_dom_sf"/>
</dbReference>
<organism evidence="6 7">
    <name type="scientific">Tetracentron sinense</name>
    <name type="common">Spur-leaf</name>
    <dbReference type="NCBI Taxonomy" id="13715"/>
    <lineage>
        <taxon>Eukaryota</taxon>
        <taxon>Viridiplantae</taxon>
        <taxon>Streptophyta</taxon>
        <taxon>Embryophyta</taxon>
        <taxon>Tracheophyta</taxon>
        <taxon>Spermatophyta</taxon>
        <taxon>Magnoliopsida</taxon>
        <taxon>Trochodendrales</taxon>
        <taxon>Trochodendraceae</taxon>
        <taxon>Tetracentron</taxon>
    </lineage>
</organism>
<dbReference type="PANTHER" id="PTHR24015:SF1780">
    <property type="entry name" value="REPEAT SUPERFAMILY PROTEIN, PUTATIVE-RELATED"/>
    <property type="match status" value="1"/>
</dbReference>
<feature type="repeat" description="PPR" evidence="2">
    <location>
        <begin position="728"/>
        <end position="762"/>
    </location>
</feature>
<protein>
    <recommendedName>
        <fullName evidence="8">GAG-pre-integrase domain-containing protein</fullName>
    </recommendedName>
</protein>
<dbReference type="GO" id="GO:0003723">
    <property type="term" value="F:RNA binding"/>
    <property type="evidence" value="ECO:0007669"/>
    <property type="project" value="InterPro"/>
</dbReference>
<dbReference type="GO" id="GO:0009451">
    <property type="term" value="P:RNA modification"/>
    <property type="evidence" value="ECO:0007669"/>
    <property type="project" value="InterPro"/>
</dbReference>
<evidence type="ECO:0000313" key="7">
    <source>
        <dbReference type="Proteomes" id="UP000655225"/>
    </source>
</evidence>
<dbReference type="Proteomes" id="UP000655225">
    <property type="component" value="Unassembled WGS sequence"/>
</dbReference>
<dbReference type="OrthoDB" id="1902039at2759"/>
<dbReference type="InterPro" id="IPR054722">
    <property type="entry name" value="PolX-like_BBD"/>
</dbReference>
<dbReference type="Pfam" id="PF13976">
    <property type="entry name" value="gag_pre-integrs"/>
    <property type="match status" value="1"/>
</dbReference>
<dbReference type="FunFam" id="1.25.40.10:FF:000073">
    <property type="entry name" value="Pentatricopeptide repeat-containing protein chloroplastic"/>
    <property type="match status" value="1"/>
</dbReference>
<evidence type="ECO:0000256" key="3">
    <source>
        <dbReference type="SAM" id="MobiDB-lite"/>
    </source>
</evidence>
<comment type="caution">
    <text evidence="6">The sequence shown here is derived from an EMBL/GenBank/DDBJ whole genome shotgun (WGS) entry which is preliminary data.</text>
</comment>
<evidence type="ECO:0000259" key="4">
    <source>
        <dbReference type="Pfam" id="PF13976"/>
    </source>
</evidence>
<dbReference type="InterPro" id="IPR046960">
    <property type="entry name" value="PPR_At4g14850-like_plant"/>
</dbReference>
<evidence type="ECO:0000259" key="5">
    <source>
        <dbReference type="Pfam" id="PF22936"/>
    </source>
</evidence>
<reference evidence="6 7" key="1">
    <citation type="submission" date="2020-04" db="EMBL/GenBank/DDBJ databases">
        <title>Plant Genome Project.</title>
        <authorList>
            <person name="Zhang R.-G."/>
        </authorList>
    </citation>
    <scope>NUCLEOTIDE SEQUENCE [LARGE SCALE GENOMIC DNA]</scope>
    <source>
        <strain evidence="6">YNK0</strain>
        <tissue evidence="6">Leaf</tissue>
    </source>
</reference>
<sequence>MASPNESSTIDVAQLTKSLSTLINLISVKLTDQNYLLWKRQFIPLLNGYNLMGYLDDSNPQPSPTTSPLEFLQWKQVDQLLMSWLFSTITEAILPEVVGLSSAKEVWDALNDCFIQHSRMCTIELQQKVQSCRKGTSSMIAYITQFKRLCDELEAIQKPLQDDDKDVLPMLLAQEALLQSYDDSIHQESQTAYLAQHSSKGRGRQRPPNSYRGGRYQGRGRGYRPSNRSNIGPTNQRDAYNSASTSISRPTCQVCGIRGHSALKCWYPFDENYQQDDDTTTDPAHHAFAAMSIQDLGDTSWIPDTGATTHASNEPGKISNLIPYSGHNKLLMGDGSPLSITHTGTHHIRTPSKTLVLRDVLIVPCLEKNLISVSRLTNDNNCSVEFTPSSCVIKDLASKKILASGTCDHGLYSLTPQPQAFVSTRGKASSLWHQRLGHASIPVLHLISNKSNIPFSIPKASSVCDSCELGKRAIPLPSSPPTPPNSALANPPPIIEPLVLPEPPLDHNVQQVAPVFPSTLGPAQHPMVTRSRDGTRKSKNGKSNEAFEMFGLMIQANMHPNMITFVSIIPSFDNPSSIWYGESVHACGIKYGLEHQISVVTALVSMYAKIGDLGSAQFLFDRMPEKNLLSWNSMVSGYVRNGLWDLGLAAFREMQFEEFVPDAISIVSILTACNRLEDTLLGKSAHAFGLRKGFDSNLNVSNALLAFYSDFSQLPSSIKLFHKMAIRNVVSRNTWISGSVRNGKTGDAVALLRQMQQESVEFDLVTMISVLPSYCETENLVQGMAVHGHAIRTGYGSDISLVNALISMYVNCGDLDAGHLLFEVMPERSVVSWNALITGYQCHNLQKEIMVLFRQMIEEHQKPDHVTLLNILPMCWTQLQGKSIHAYAVRTGVVLESPLLTSLILMYDRFEKIDLCCLLFEMANKSNVSLWNTMMSVHVQSKKAKNAVAILN</sequence>
<dbReference type="FunFam" id="1.25.40.10:FF:000381">
    <property type="entry name" value="Pentatricopeptide repeat-containing protein"/>
    <property type="match status" value="1"/>
</dbReference>
<name>A0A834ZCR4_TETSI</name>
<dbReference type="PANTHER" id="PTHR24015">
    <property type="entry name" value="OS07G0578800 PROTEIN-RELATED"/>
    <property type="match status" value="1"/>
</dbReference>
<dbReference type="Pfam" id="PF01535">
    <property type="entry name" value="PPR"/>
    <property type="match status" value="6"/>
</dbReference>
<feature type="repeat" description="PPR" evidence="2">
    <location>
        <begin position="829"/>
        <end position="863"/>
    </location>
</feature>
<dbReference type="Pfam" id="PF14223">
    <property type="entry name" value="Retrotran_gag_2"/>
    <property type="match status" value="1"/>
</dbReference>
<gene>
    <name evidence="6" type="ORF">HHK36_009925</name>
</gene>
<keyword evidence="7" id="KW-1185">Reference proteome</keyword>
<keyword evidence="1" id="KW-0677">Repeat</keyword>
<feature type="region of interest" description="Disordered" evidence="3">
    <location>
        <begin position="189"/>
        <end position="245"/>
    </location>
</feature>
<evidence type="ECO:0000256" key="1">
    <source>
        <dbReference type="ARBA" id="ARBA00022737"/>
    </source>
</evidence>
<dbReference type="Pfam" id="PF22936">
    <property type="entry name" value="Pol_BBD"/>
    <property type="match status" value="1"/>
</dbReference>
<dbReference type="NCBIfam" id="TIGR00756">
    <property type="entry name" value="PPR"/>
    <property type="match status" value="2"/>
</dbReference>
<feature type="domain" description="GAG-pre-integrase" evidence="4">
    <location>
        <begin position="410"/>
        <end position="471"/>
    </location>
</feature>
<feature type="compositionally biased region" description="Polar residues" evidence="3">
    <location>
        <begin position="189"/>
        <end position="198"/>
    </location>
</feature>
<feature type="compositionally biased region" description="Polar residues" evidence="3">
    <location>
        <begin position="226"/>
        <end position="245"/>
    </location>
</feature>
<evidence type="ECO:0008006" key="8">
    <source>
        <dbReference type="Google" id="ProtNLM"/>
    </source>
</evidence>
<accession>A0A834ZCR4</accession>
<evidence type="ECO:0000313" key="6">
    <source>
        <dbReference type="EMBL" id="KAF8405029.1"/>
    </source>
</evidence>
<dbReference type="AlphaFoldDB" id="A0A834ZCR4"/>
<evidence type="ECO:0000256" key="2">
    <source>
        <dbReference type="PROSITE-ProRule" id="PRU00708"/>
    </source>
</evidence>
<dbReference type="EMBL" id="JABCRI010000006">
    <property type="protein sequence ID" value="KAF8405029.1"/>
    <property type="molecule type" value="Genomic_DNA"/>
</dbReference>